<sequence>MRLNRDVLITGIVRHQNVFFALLDHIDKNDGSLEFPEFLYLNLYSKVICEDSTPNIQTHLSMESLLENGVFVSNDRNTGMVTIENIIVELLRFLDVKRTKELTHFDFEQLRKRTVQISEDMMQFEFGKEDYLDARNAFNTLMSEIHSKIKANVAALTAQVEAVAQDYKAYDEGECTISVFDLYERVRVLYARYVMPCLEFINPKMEMVRTINFSRAVQQLIDYHCSDEIQRFDIANVILSRKTAITSYYKDLAVLVKKLEQFTSHLARDRNNYLAIQSAFTGLMDSVKLLRHGQKRNMYLTGKADYFKQYSSLDGLSSHNKSYSSRFTWEDGKTDKRFNEYLNLLENTEIKPKMPALKPLPSSLNVTQERQIQIFRLLFKQKYLPAHIPDVQAYLHDTLSQTLPEFCLVDVLYGLEAFMPLLPPHRVKSNRQRGRMTDDTYYLNYIVLELVLEHSKEPEHV</sequence>
<accession>A0ABS4B2G9</accession>
<proteinExistence type="predicted"/>
<reference evidence="1 2" key="1">
    <citation type="submission" date="2021-03" db="EMBL/GenBank/DDBJ databases">
        <title>Plant growth promoting bacteria isolated from wild legumes nodules and trapping Phaseolus vulgaris L. nodules in the center and southern Mexico.</title>
        <authorList>
            <person name="Estrada P."/>
        </authorList>
    </citation>
    <scope>NUCLEOTIDE SEQUENCE [LARGE SCALE GENOMIC DNA]</scope>
    <source>
        <strain evidence="1 2">MaGu-431</strain>
    </source>
</reference>
<gene>
    <name evidence="1" type="ORF">J8I01_01095</name>
</gene>
<protein>
    <submittedName>
        <fullName evidence="1">Uncharacterized protein</fullName>
    </submittedName>
</protein>
<name>A0ABS4B2G9_9GAMM</name>
<comment type="caution">
    <text evidence="1">The sequence shown here is derived from an EMBL/GenBank/DDBJ whole genome shotgun (WGS) entry which is preliminary data.</text>
</comment>
<dbReference type="Proteomes" id="UP000666661">
    <property type="component" value="Unassembled WGS sequence"/>
</dbReference>
<keyword evidence="2" id="KW-1185">Reference proteome</keyword>
<evidence type="ECO:0000313" key="1">
    <source>
        <dbReference type="EMBL" id="MBP0601117.1"/>
    </source>
</evidence>
<organism evidence="1 2">
    <name type="scientific">Aeromonas sanarellii</name>
    <dbReference type="NCBI Taxonomy" id="633415"/>
    <lineage>
        <taxon>Bacteria</taxon>
        <taxon>Pseudomonadati</taxon>
        <taxon>Pseudomonadota</taxon>
        <taxon>Gammaproteobacteria</taxon>
        <taxon>Aeromonadales</taxon>
        <taxon>Aeromonadaceae</taxon>
        <taxon>Aeromonas</taxon>
    </lineage>
</organism>
<evidence type="ECO:0000313" key="2">
    <source>
        <dbReference type="Proteomes" id="UP000666661"/>
    </source>
</evidence>
<dbReference type="EMBL" id="JAGIQF010000001">
    <property type="protein sequence ID" value="MBP0601117.1"/>
    <property type="molecule type" value="Genomic_DNA"/>
</dbReference>
<dbReference type="RefSeq" id="WP_209791789.1">
    <property type="nucleotide sequence ID" value="NZ_JAGIQF010000001.1"/>
</dbReference>